<dbReference type="InterPro" id="IPR003171">
    <property type="entry name" value="Mehydrof_redctse-like"/>
</dbReference>
<dbReference type="Proteomes" id="UP000589085">
    <property type="component" value="Unassembled WGS sequence"/>
</dbReference>
<evidence type="ECO:0000256" key="7">
    <source>
        <dbReference type="ARBA" id="ARBA00023002"/>
    </source>
</evidence>
<comment type="pathway">
    <text evidence="10">Amino-acid biosynthesis; L-methionine biosynthesis via de novo pathway.</text>
</comment>
<dbReference type="PANTHER" id="PTHR45754">
    <property type="entry name" value="METHYLENETETRAHYDROFOLATE REDUCTASE"/>
    <property type="match status" value="1"/>
</dbReference>
<dbReference type="EC" id="1.5.1.54" evidence="12"/>
<name>A0A7W4NRD7_9PROT</name>
<organism evidence="13 14">
    <name type="scientific">Gluconacetobacter sacchari</name>
    <dbReference type="NCBI Taxonomy" id="92759"/>
    <lineage>
        <taxon>Bacteria</taxon>
        <taxon>Pseudomonadati</taxon>
        <taxon>Pseudomonadota</taxon>
        <taxon>Alphaproteobacteria</taxon>
        <taxon>Acetobacterales</taxon>
        <taxon>Acetobacteraceae</taxon>
        <taxon>Gluconacetobacter</taxon>
    </lineage>
</organism>
<evidence type="ECO:0000256" key="10">
    <source>
        <dbReference type="ARBA" id="ARBA00034478"/>
    </source>
</evidence>
<evidence type="ECO:0000256" key="8">
    <source>
        <dbReference type="ARBA" id="ARBA00023027"/>
    </source>
</evidence>
<dbReference type="GO" id="GO:0005829">
    <property type="term" value="C:cytosol"/>
    <property type="evidence" value="ECO:0007669"/>
    <property type="project" value="InterPro"/>
</dbReference>
<proteinExistence type="inferred from homology"/>
<comment type="pathway">
    <text evidence="2 12">One-carbon metabolism; tetrahydrofolate interconversion.</text>
</comment>
<accession>A0A7W4NRD7</accession>
<evidence type="ECO:0000313" key="13">
    <source>
        <dbReference type="EMBL" id="MBB2160065.1"/>
    </source>
</evidence>
<keyword evidence="8" id="KW-0520">NAD</keyword>
<evidence type="ECO:0000256" key="3">
    <source>
        <dbReference type="ARBA" id="ARBA00006743"/>
    </source>
</evidence>
<evidence type="ECO:0000256" key="4">
    <source>
        <dbReference type="ARBA" id="ARBA00022605"/>
    </source>
</evidence>
<dbReference type="SUPFAM" id="SSF51730">
    <property type="entry name" value="FAD-linked oxidoreductase"/>
    <property type="match status" value="1"/>
</dbReference>
<keyword evidence="4" id="KW-0028">Amino-acid biosynthesis</keyword>
<comment type="similarity">
    <text evidence="3 12">Belongs to the methylenetetrahydrofolate reductase family.</text>
</comment>
<dbReference type="InterPro" id="IPR029041">
    <property type="entry name" value="FAD-linked_oxidoreductase-like"/>
</dbReference>
<gene>
    <name evidence="13" type="primary">metF</name>
    <name evidence="13" type="ORF">HLH48_07740</name>
</gene>
<dbReference type="PANTHER" id="PTHR45754:SF3">
    <property type="entry name" value="METHYLENETETRAHYDROFOLATE REDUCTASE (NADPH)"/>
    <property type="match status" value="1"/>
</dbReference>
<evidence type="ECO:0000256" key="1">
    <source>
        <dbReference type="ARBA" id="ARBA00001974"/>
    </source>
</evidence>
<dbReference type="GO" id="GO:0106312">
    <property type="term" value="F:methylenetetrahydrofolate reductase (NADH) activity"/>
    <property type="evidence" value="ECO:0007669"/>
    <property type="project" value="UniProtKB-EC"/>
</dbReference>
<evidence type="ECO:0000256" key="2">
    <source>
        <dbReference type="ARBA" id="ARBA00004777"/>
    </source>
</evidence>
<dbReference type="InterPro" id="IPR004620">
    <property type="entry name" value="MTHF_reductase_bac"/>
</dbReference>
<comment type="caution">
    <text evidence="13">The sequence shown here is derived from an EMBL/GenBank/DDBJ whole genome shotgun (WGS) entry which is preliminary data.</text>
</comment>
<evidence type="ECO:0000256" key="6">
    <source>
        <dbReference type="ARBA" id="ARBA00022827"/>
    </source>
</evidence>
<keyword evidence="7 12" id="KW-0560">Oxidoreductase</keyword>
<evidence type="ECO:0000313" key="14">
    <source>
        <dbReference type="Proteomes" id="UP000589085"/>
    </source>
</evidence>
<dbReference type="NCBIfam" id="TIGR00676">
    <property type="entry name" value="fadh2"/>
    <property type="match status" value="1"/>
</dbReference>
<dbReference type="GO" id="GO:0035999">
    <property type="term" value="P:tetrahydrofolate interconversion"/>
    <property type="evidence" value="ECO:0007669"/>
    <property type="project" value="UniProtKB-UniPathway"/>
</dbReference>
<dbReference type="GO" id="GO:0071949">
    <property type="term" value="F:FAD binding"/>
    <property type="evidence" value="ECO:0007669"/>
    <property type="project" value="TreeGrafter"/>
</dbReference>
<sequence>MTIDPEAMLAGTPRACLRMRDAPPPVLSFEFVPPRTDAMAQRLWHCIRRLAPLSPRFVSVTYGAGGSAQASTRATIARLKRETSLAPAAHLTCIGATREHIDDIARAYWQAGVRHIVALRGDPPPGAGHAPHPGGYAYASDLVAGLRRIADFEISVAAYPETHPAASSPEADLDNLKRKLDAGATRAITQYFFDAATYLRLRDRCLAAGITAPIVPGIMPISTYDQVARFSAICGVTVPAWLTHLFEDTSRNPELRRIVAGVVAVELVRTLQAHGINEFHISTMNRPDLPYAIAHMLGARPTGEDAAAG</sequence>
<dbReference type="CDD" id="cd00537">
    <property type="entry name" value="MTHFR"/>
    <property type="match status" value="1"/>
</dbReference>
<dbReference type="GO" id="GO:0009086">
    <property type="term" value="P:methionine biosynthetic process"/>
    <property type="evidence" value="ECO:0007669"/>
    <property type="project" value="UniProtKB-KW"/>
</dbReference>
<dbReference type="Pfam" id="PF02219">
    <property type="entry name" value="MTHFR"/>
    <property type="match status" value="1"/>
</dbReference>
<keyword evidence="6 12" id="KW-0274">FAD</keyword>
<keyword evidence="5 12" id="KW-0285">Flavoprotein</keyword>
<reference evidence="13 14" key="1">
    <citation type="submission" date="2020-04" db="EMBL/GenBank/DDBJ databases">
        <title>Description of novel Gluconacetobacter.</title>
        <authorList>
            <person name="Sombolestani A."/>
        </authorList>
    </citation>
    <scope>NUCLEOTIDE SEQUENCE [LARGE SCALE GENOMIC DNA]</scope>
    <source>
        <strain evidence="13 14">LMG 19747</strain>
    </source>
</reference>
<comment type="cofactor">
    <cofactor evidence="1 12">
        <name>FAD</name>
        <dbReference type="ChEBI" id="CHEBI:57692"/>
    </cofactor>
</comment>
<comment type="catalytic activity">
    <reaction evidence="11">
        <text>(6S)-5-methyl-5,6,7,8-tetrahydrofolate + NAD(+) = (6R)-5,10-methylene-5,6,7,8-tetrahydrofolate + NADH + H(+)</text>
        <dbReference type="Rhea" id="RHEA:19821"/>
        <dbReference type="ChEBI" id="CHEBI:15378"/>
        <dbReference type="ChEBI" id="CHEBI:15636"/>
        <dbReference type="ChEBI" id="CHEBI:18608"/>
        <dbReference type="ChEBI" id="CHEBI:57540"/>
        <dbReference type="ChEBI" id="CHEBI:57945"/>
        <dbReference type="EC" id="1.5.1.54"/>
    </reaction>
    <physiologicalReaction direction="right-to-left" evidence="11">
        <dbReference type="Rhea" id="RHEA:19823"/>
    </physiologicalReaction>
</comment>
<evidence type="ECO:0000256" key="5">
    <source>
        <dbReference type="ARBA" id="ARBA00022630"/>
    </source>
</evidence>
<dbReference type="AlphaFoldDB" id="A0A7W4NRD7"/>
<dbReference type="UniPathway" id="UPA00193"/>
<evidence type="ECO:0000256" key="12">
    <source>
        <dbReference type="RuleBase" id="RU003862"/>
    </source>
</evidence>
<evidence type="ECO:0000256" key="11">
    <source>
        <dbReference type="ARBA" id="ARBA00048628"/>
    </source>
</evidence>
<dbReference type="EMBL" id="JABEQJ010000008">
    <property type="protein sequence ID" value="MBB2160065.1"/>
    <property type="molecule type" value="Genomic_DNA"/>
</dbReference>
<dbReference type="Gene3D" id="3.20.20.220">
    <property type="match status" value="1"/>
</dbReference>
<evidence type="ECO:0000256" key="9">
    <source>
        <dbReference type="ARBA" id="ARBA00023167"/>
    </source>
</evidence>
<keyword evidence="9" id="KW-0486">Methionine biosynthesis</keyword>
<protein>
    <recommendedName>
        <fullName evidence="12">Methylenetetrahydrofolate reductase</fullName>
        <ecNumber evidence="12">1.5.1.54</ecNumber>
    </recommendedName>
</protein>